<reference evidence="1 2" key="1">
    <citation type="journal article" date="2017" name="Viruses">
        <title>Differentiation and structure in Sulfolobus islandicus rod-shaped virus populations.</title>
        <authorList>
            <person name="Bautista M.A."/>
            <person name="Black J.A."/>
            <person name="Youngblut N.D."/>
            <person name="Whitaker R.J."/>
        </authorList>
    </citation>
    <scope>NUCLEOTIDE SEQUENCE [LARGE SCALE GENOMIC DNA]</scope>
</reference>
<dbReference type="EMBL" id="KY744230">
    <property type="protein sequence ID" value="ARQ96490.1"/>
    <property type="molecule type" value="Genomic_DNA"/>
</dbReference>
<keyword evidence="2" id="KW-1185">Reference proteome</keyword>
<dbReference type="GeneID" id="32878711"/>
<dbReference type="Proteomes" id="UP000203064">
    <property type="component" value="Segment"/>
</dbReference>
<sequence>MVKKIDLIKFEVLLQLQLGLIDEISENEDLKEDEILEALEIIKNISEEISKDIAVLLNKNSENKK</sequence>
<dbReference type="RefSeq" id="YP_009362807.1">
    <property type="nucleotide sequence ID" value="NC_034625.1"/>
</dbReference>
<accession>A0A1X9SJU3</accession>
<name>A0A1X9SJU3_9VIRU</name>
<dbReference type="KEGG" id="vg:32878711"/>
<evidence type="ECO:0000313" key="1">
    <source>
        <dbReference type="EMBL" id="ARQ96490.1"/>
    </source>
</evidence>
<organism evidence="1 2">
    <name type="scientific">Sulfolobus islandicus rod-shaped virus 10</name>
    <dbReference type="NCBI Taxonomy" id="1983545"/>
    <lineage>
        <taxon>Viruses</taxon>
        <taxon>Adnaviria</taxon>
        <taxon>Zilligvirae</taxon>
        <taxon>Taleaviricota</taxon>
        <taxon>Tokiviricetes</taxon>
        <taxon>Ligamenvirales</taxon>
        <taxon>Rudiviridae</taxon>
        <taxon>Usarudivirus</taxon>
        <taxon>Usarudivirus acidum</taxon>
        <taxon>Usarudivirus SIRV10</taxon>
    </lineage>
</organism>
<protein>
    <submittedName>
        <fullName evidence="1">Uncharacterized protein</fullName>
    </submittedName>
</protein>
<dbReference type="OrthoDB" id="24687at10239"/>
<evidence type="ECO:0000313" key="2">
    <source>
        <dbReference type="Proteomes" id="UP000203064"/>
    </source>
</evidence>
<proteinExistence type="predicted"/>